<feature type="binding site" evidence="8">
    <location>
        <position position="201"/>
    </location>
    <ligand>
        <name>substrate</name>
    </ligand>
</feature>
<dbReference type="GO" id="GO:0004047">
    <property type="term" value="F:aminomethyltransferase activity"/>
    <property type="evidence" value="ECO:0007669"/>
    <property type="project" value="UniProtKB-UniRule"/>
</dbReference>
<evidence type="ECO:0000256" key="5">
    <source>
        <dbReference type="ARBA" id="ARBA00031395"/>
    </source>
</evidence>
<dbReference type="InterPro" id="IPR028896">
    <property type="entry name" value="GcvT/YgfZ/DmdA"/>
</dbReference>
<evidence type="ECO:0000256" key="7">
    <source>
        <dbReference type="HAMAP-Rule" id="MF_00259"/>
    </source>
</evidence>
<evidence type="ECO:0000256" key="1">
    <source>
        <dbReference type="ARBA" id="ARBA00008609"/>
    </source>
</evidence>
<comment type="caution">
    <text evidence="11">The sequence shown here is derived from an EMBL/GenBank/DDBJ whole genome shotgun (WGS) entry which is preliminary data.</text>
</comment>
<dbReference type="GO" id="GO:0008483">
    <property type="term" value="F:transaminase activity"/>
    <property type="evidence" value="ECO:0007669"/>
    <property type="project" value="UniProtKB-KW"/>
</dbReference>
<dbReference type="InterPro" id="IPR022903">
    <property type="entry name" value="GcvT_bac"/>
</dbReference>
<dbReference type="EMBL" id="DXFT01000029">
    <property type="protein sequence ID" value="HIX02790.1"/>
    <property type="molecule type" value="Genomic_DNA"/>
</dbReference>
<evidence type="ECO:0000256" key="4">
    <source>
        <dbReference type="ARBA" id="ARBA00022679"/>
    </source>
</evidence>
<dbReference type="GO" id="GO:0019464">
    <property type="term" value="P:glycine decarboxylation via glycine cleavage system"/>
    <property type="evidence" value="ECO:0007669"/>
    <property type="project" value="UniProtKB-UniRule"/>
</dbReference>
<dbReference type="EC" id="2.1.2.10" evidence="2 7"/>
<dbReference type="InterPro" id="IPR006223">
    <property type="entry name" value="GcvT"/>
</dbReference>
<keyword evidence="4 7" id="KW-0808">Transferase</keyword>
<comment type="subunit">
    <text evidence="7">The glycine cleavage system is composed of four proteins: P, T, L and H.</text>
</comment>
<dbReference type="InterPro" id="IPR027266">
    <property type="entry name" value="TrmE/GcvT-like"/>
</dbReference>
<dbReference type="GO" id="GO:0005829">
    <property type="term" value="C:cytosol"/>
    <property type="evidence" value="ECO:0007669"/>
    <property type="project" value="TreeGrafter"/>
</dbReference>
<evidence type="ECO:0000259" key="9">
    <source>
        <dbReference type="Pfam" id="PF01571"/>
    </source>
</evidence>
<sequence length="371" mass="41300">MKTTPFTHFHEALGAKMAPFAGYNMPIEYPTGIKEEHNNVRHKLGVFDVSHMGEFWIKGPKAFELVQKLTTNDVAALYDGKVQYTCFPNDKGGVVDDLLVYRFGPEKYLLVVNAANIEKDWNWVVKHGEELGMKPGVDMENASDNICQLAIQGPLALKAMQKLTNENVVDMEYYTFKEIPFAGIDKVIFSTTGYTGSGGCEVYAYNADADKLWNAVFEAGKEFGILPIGLGARDTLRLEAGFCLYGHELDDDHSPIESGLGWVTKFVPGNDFIMRAYHEKLKADKPSRYMKPFELIDRGIARQGYPIEDAEGNQIGVVCSGTMSPLTGKSIGTGYVKAGFQKLDTEIFIRVRNKALKAKIVKTPFFNAEEC</sequence>
<dbReference type="Gene3D" id="3.30.1360.120">
    <property type="entry name" value="Probable tRNA modification gtpase trme, domain 1"/>
    <property type="match status" value="1"/>
</dbReference>
<comment type="similarity">
    <text evidence="1 7">Belongs to the GcvT family.</text>
</comment>
<dbReference type="Gene3D" id="4.10.1250.10">
    <property type="entry name" value="Aminomethyltransferase fragment"/>
    <property type="match status" value="1"/>
</dbReference>
<name>A0A9D1UYJ3_9BACT</name>
<feature type="domain" description="Aminomethyltransferase C-terminal" evidence="10">
    <location>
        <begin position="293"/>
        <end position="366"/>
    </location>
</feature>
<reference evidence="11" key="2">
    <citation type="submission" date="2021-04" db="EMBL/GenBank/DDBJ databases">
        <authorList>
            <person name="Gilroy R."/>
        </authorList>
    </citation>
    <scope>NUCLEOTIDE SEQUENCE</scope>
    <source>
        <strain evidence="11">23274</strain>
    </source>
</reference>
<dbReference type="InterPro" id="IPR029043">
    <property type="entry name" value="GcvT/YgfZ_C"/>
</dbReference>
<dbReference type="InterPro" id="IPR013977">
    <property type="entry name" value="GcvT_C"/>
</dbReference>
<proteinExistence type="inferred from homology"/>
<accession>A0A9D1UYJ3</accession>
<comment type="function">
    <text evidence="7">The glycine cleavage system catalyzes the degradation of glycine.</text>
</comment>
<dbReference type="NCBIfam" id="NF001567">
    <property type="entry name" value="PRK00389.1"/>
    <property type="match status" value="1"/>
</dbReference>
<evidence type="ECO:0000313" key="12">
    <source>
        <dbReference type="Proteomes" id="UP000824202"/>
    </source>
</evidence>
<dbReference type="Gene3D" id="3.30.70.1400">
    <property type="entry name" value="Aminomethyltransferase beta-barrel domains"/>
    <property type="match status" value="1"/>
</dbReference>
<reference evidence="11" key="1">
    <citation type="journal article" date="2021" name="PeerJ">
        <title>Extensive microbial diversity within the chicken gut microbiome revealed by metagenomics and culture.</title>
        <authorList>
            <person name="Gilroy R."/>
            <person name="Ravi A."/>
            <person name="Getino M."/>
            <person name="Pursley I."/>
            <person name="Horton D.L."/>
            <person name="Alikhan N.F."/>
            <person name="Baker D."/>
            <person name="Gharbi K."/>
            <person name="Hall N."/>
            <person name="Watson M."/>
            <person name="Adriaenssens E.M."/>
            <person name="Foster-Nyarko E."/>
            <person name="Jarju S."/>
            <person name="Secka A."/>
            <person name="Antonio M."/>
            <person name="Oren A."/>
            <person name="Chaudhuri R.R."/>
            <person name="La Ragione R."/>
            <person name="Hildebrand F."/>
            <person name="Pallen M.J."/>
        </authorList>
    </citation>
    <scope>NUCLEOTIDE SEQUENCE</scope>
    <source>
        <strain evidence="11">23274</strain>
    </source>
</reference>
<dbReference type="InterPro" id="IPR006222">
    <property type="entry name" value="GCVT_N"/>
</dbReference>
<dbReference type="AlphaFoldDB" id="A0A9D1UYJ3"/>
<evidence type="ECO:0000256" key="8">
    <source>
        <dbReference type="PIRSR" id="PIRSR006487-1"/>
    </source>
</evidence>
<dbReference type="SUPFAM" id="SSF103025">
    <property type="entry name" value="Folate-binding domain"/>
    <property type="match status" value="1"/>
</dbReference>
<evidence type="ECO:0000256" key="2">
    <source>
        <dbReference type="ARBA" id="ARBA00012616"/>
    </source>
</evidence>
<evidence type="ECO:0000313" key="11">
    <source>
        <dbReference type="EMBL" id="HIX02790.1"/>
    </source>
</evidence>
<dbReference type="HAMAP" id="MF_00259">
    <property type="entry name" value="GcvT"/>
    <property type="match status" value="1"/>
</dbReference>
<feature type="domain" description="GCVT N-terminal" evidence="9">
    <location>
        <begin position="7"/>
        <end position="266"/>
    </location>
</feature>
<protein>
    <recommendedName>
        <fullName evidence="2 7">Aminomethyltransferase</fullName>
        <ecNumber evidence="2 7">2.1.2.10</ecNumber>
    </recommendedName>
    <alternativeName>
        <fullName evidence="5 7">Glycine cleavage system T protein</fullName>
    </alternativeName>
</protein>
<dbReference type="Pfam" id="PF01571">
    <property type="entry name" value="GCV_T"/>
    <property type="match status" value="1"/>
</dbReference>
<evidence type="ECO:0000256" key="3">
    <source>
        <dbReference type="ARBA" id="ARBA00022576"/>
    </source>
</evidence>
<keyword evidence="3 7" id="KW-0032">Aminotransferase</keyword>
<dbReference type="NCBIfam" id="TIGR00528">
    <property type="entry name" value="gcvT"/>
    <property type="match status" value="1"/>
</dbReference>
<gene>
    <name evidence="7 11" type="primary">gcvT</name>
    <name evidence="11" type="ORF">H9863_01575</name>
</gene>
<dbReference type="PANTHER" id="PTHR43757">
    <property type="entry name" value="AMINOMETHYLTRANSFERASE"/>
    <property type="match status" value="1"/>
</dbReference>
<evidence type="ECO:0000256" key="6">
    <source>
        <dbReference type="ARBA" id="ARBA00047665"/>
    </source>
</evidence>
<dbReference type="Proteomes" id="UP000824202">
    <property type="component" value="Unassembled WGS sequence"/>
</dbReference>
<dbReference type="Pfam" id="PF08669">
    <property type="entry name" value="GCV_T_C"/>
    <property type="match status" value="1"/>
</dbReference>
<evidence type="ECO:0000259" key="10">
    <source>
        <dbReference type="Pfam" id="PF08669"/>
    </source>
</evidence>
<organism evidence="11 12">
    <name type="scientific">Candidatus Odoribacter faecigallinarum</name>
    <dbReference type="NCBI Taxonomy" id="2838706"/>
    <lineage>
        <taxon>Bacteria</taxon>
        <taxon>Pseudomonadati</taxon>
        <taxon>Bacteroidota</taxon>
        <taxon>Bacteroidia</taxon>
        <taxon>Bacteroidales</taxon>
        <taxon>Odoribacteraceae</taxon>
        <taxon>Odoribacter</taxon>
    </lineage>
</organism>
<dbReference type="Gene3D" id="2.40.30.110">
    <property type="entry name" value="Aminomethyltransferase beta-barrel domains"/>
    <property type="match status" value="1"/>
</dbReference>
<dbReference type="FunFam" id="3.30.70.1400:FF:000001">
    <property type="entry name" value="Aminomethyltransferase"/>
    <property type="match status" value="1"/>
</dbReference>
<comment type="catalytic activity">
    <reaction evidence="6 7">
        <text>N(6)-[(R)-S(8)-aminomethyldihydrolipoyl]-L-lysyl-[protein] + (6S)-5,6,7,8-tetrahydrofolate = N(6)-[(R)-dihydrolipoyl]-L-lysyl-[protein] + (6R)-5,10-methylene-5,6,7,8-tetrahydrofolate + NH4(+)</text>
        <dbReference type="Rhea" id="RHEA:16945"/>
        <dbReference type="Rhea" id="RHEA-COMP:10475"/>
        <dbReference type="Rhea" id="RHEA-COMP:10492"/>
        <dbReference type="ChEBI" id="CHEBI:15636"/>
        <dbReference type="ChEBI" id="CHEBI:28938"/>
        <dbReference type="ChEBI" id="CHEBI:57453"/>
        <dbReference type="ChEBI" id="CHEBI:83100"/>
        <dbReference type="ChEBI" id="CHEBI:83143"/>
        <dbReference type="EC" id="2.1.2.10"/>
    </reaction>
</comment>
<dbReference type="GO" id="GO:0005960">
    <property type="term" value="C:glycine cleavage complex"/>
    <property type="evidence" value="ECO:0007669"/>
    <property type="project" value="InterPro"/>
</dbReference>
<dbReference type="PIRSF" id="PIRSF006487">
    <property type="entry name" value="GcvT"/>
    <property type="match status" value="1"/>
</dbReference>
<dbReference type="PANTHER" id="PTHR43757:SF2">
    <property type="entry name" value="AMINOMETHYLTRANSFERASE, MITOCHONDRIAL"/>
    <property type="match status" value="1"/>
</dbReference>
<dbReference type="SUPFAM" id="SSF101790">
    <property type="entry name" value="Aminomethyltransferase beta-barrel domain"/>
    <property type="match status" value="1"/>
</dbReference>